<name>A0A8B6DKH5_MYTGA</name>
<organism evidence="2 3">
    <name type="scientific">Mytilus galloprovincialis</name>
    <name type="common">Mediterranean mussel</name>
    <dbReference type="NCBI Taxonomy" id="29158"/>
    <lineage>
        <taxon>Eukaryota</taxon>
        <taxon>Metazoa</taxon>
        <taxon>Spiralia</taxon>
        <taxon>Lophotrochozoa</taxon>
        <taxon>Mollusca</taxon>
        <taxon>Bivalvia</taxon>
        <taxon>Autobranchia</taxon>
        <taxon>Pteriomorphia</taxon>
        <taxon>Mytilida</taxon>
        <taxon>Mytiloidea</taxon>
        <taxon>Mytilidae</taxon>
        <taxon>Mytilinae</taxon>
        <taxon>Mytilus</taxon>
    </lineage>
</organism>
<keyword evidence="1" id="KW-0732">Signal</keyword>
<feature type="chain" id="PRO_5032299687" evidence="1">
    <location>
        <begin position="19"/>
        <end position="139"/>
    </location>
</feature>
<reference evidence="2" key="1">
    <citation type="submission" date="2018-11" db="EMBL/GenBank/DDBJ databases">
        <authorList>
            <person name="Alioto T."/>
            <person name="Alioto T."/>
        </authorList>
    </citation>
    <scope>NUCLEOTIDE SEQUENCE</scope>
</reference>
<dbReference type="EMBL" id="UYJE01003707">
    <property type="protein sequence ID" value="VDI21643.1"/>
    <property type="molecule type" value="Genomic_DNA"/>
</dbReference>
<dbReference type="OrthoDB" id="6198506at2759"/>
<accession>A0A8B6DKH5</accession>
<proteinExistence type="predicted"/>
<evidence type="ECO:0000313" key="2">
    <source>
        <dbReference type="EMBL" id="VDI21643.1"/>
    </source>
</evidence>
<evidence type="ECO:0000313" key="3">
    <source>
        <dbReference type="Proteomes" id="UP000596742"/>
    </source>
</evidence>
<feature type="signal peptide" evidence="1">
    <location>
        <begin position="1"/>
        <end position="18"/>
    </location>
</feature>
<evidence type="ECO:0000256" key="1">
    <source>
        <dbReference type="SAM" id="SignalP"/>
    </source>
</evidence>
<keyword evidence="3" id="KW-1185">Reference proteome</keyword>
<protein>
    <submittedName>
        <fullName evidence="2">Uncharacterized protein</fullName>
    </submittedName>
</protein>
<dbReference type="Proteomes" id="UP000596742">
    <property type="component" value="Unassembled WGS sequence"/>
</dbReference>
<gene>
    <name evidence="2" type="ORF">MGAL_10B041005</name>
</gene>
<dbReference type="AlphaFoldDB" id="A0A8B6DKH5"/>
<sequence length="139" mass="14731">MKSAFLVVLLLGVGYSNGMIAGMNPMNMMMAGAMNGGGQSEMMKMMALMSMMGANQQSGKPGAPGAAGGIAGNPMLNSMMKLGLCRKTETAKESRFCTPELCNLKGMMRFGNGNMYQCVPGFGCCYKDHQSMLLSKLVN</sequence>
<comment type="caution">
    <text evidence="2">The sequence shown here is derived from an EMBL/GenBank/DDBJ whole genome shotgun (WGS) entry which is preliminary data.</text>
</comment>